<dbReference type="InterPro" id="IPR006311">
    <property type="entry name" value="TAT_signal"/>
</dbReference>
<evidence type="ECO:0000313" key="1">
    <source>
        <dbReference type="EMBL" id="QDS87642.1"/>
    </source>
</evidence>
<reference evidence="1 2" key="1">
    <citation type="submission" date="2019-02" db="EMBL/GenBank/DDBJ databases">
        <title>Deep-cultivation of Planctomycetes and their phenomic and genomic characterization uncovers novel biology.</title>
        <authorList>
            <person name="Wiegand S."/>
            <person name="Jogler M."/>
            <person name="Boedeker C."/>
            <person name="Pinto D."/>
            <person name="Vollmers J."/>
            <person name="Rivas-Marin E."/>
            <person name="Kohn T."/>
            <person name="Peeters S.H."/>
            <person name="Heuer A."/>
            <person name="Rast P."/>
            <person name="Oberbeckmann S."/>
            <person name="Bunk B."/>
            <person name="Jeske O."/>
            <person name="Meyerdierks A."/>
            <person name="Storesund J.E."/>
            <person name="Kallscheuer N."/>
            <person name="Luecker S."/>
            <person name="Lage O.M."/>
            <person name="Pohl T."/>
            <person name="Merkel B.J."/>
            <person name="Hornburger P."/>
            <person name="Mueller R.-W."/>
            <person name="Bruemmer F."/>
            <person name="Labrenz M."/>
            <person name="Spormann A.M."/>
            <person name="Op den Camp H."/>
            <person name="Overmann J."/>
            <person name="Amann R."/>
            <person name="Jetten M.S.M."/>
            <person name="Mascher T."/>
            <person name="Medema M.H."/>
            <person name="Devos D.P."/>
            <person name="Kaster A.-K."/>
            <person name="Ovreas L."/>
            <person name="Rohde M."/>
            <person name="Galperin M.Y."/>
            <person name="Jogler C."/>
        </authorList>
    </citation>
    <scope>NUCLEOTIDE SEQUENCE [LARGE SCALE GENOMIC DNA]</scope>
    <source>
        <strain evidence="1 2">EC9</strain>
    </source>
</reference>
<gene>
    <name evidence="1" type="ORF">EC9_18210</name>
</gene>
<dbReference type="PANTHER" id="PTHR43737:SF1">
    <property type="entry name" value="DUF1501 DOMAIN-CONTAINING PROTEIN"/>
    <property type="match status" value="1"/>
</dbReference>
<organism evidence="1 2">
    <name type="scientific">Rosistilla ulvae</name>
    <dbReference type="NCBI Taxonomy" id="1930277"/>
    <lineage>
        <taxon>Bacteria</taxon>
        <taxon>Pseudomonadati</taxon>
        <taxon>Planctomycetota</taxon>
        <taxon>Planctomycetia</taxon>
        <taxon>Pirellulales</taxon>
        <taxon>Pirellulaceae</taxon>
        <taxon>Rosistilla</taxon>
    </lineage>
</organism>
<dbReference type="SUPFAM" id="SSF53649">
    <property type="entry name" value="Alkaline phosphatase-like"/>
    <property type="match status" value="1"/>
</dbReference>
<dbReference type="PANTHER" id="PTHR43737">
    <property type="entry name" value="BLL7424 PROTEIN"/>
    <property type="match status" value="1"/>
</dbReference>
<accession>A0A517LYF2</accession>
<keyword evidence="2" id="KW-1185">Reference proteome</keyword>
<dbReference type="KEGG" id="ruv:EC9_18210"/>
<dbReference type="OrthoDB" id="127333at2"/>
<dbReference type="InterPro" id="IPR010869">
    <property type="entry name" value="DUF1501"/>
</dbReference>
<dbReference type="Proteomes" id="UP000319557">
    <property type="component" value="Chromosome"/>
</dbReference>
<name>A0A517LYF2_9BACT</name>
<dbReference type="Pfam" id="PF07394">
    <property type="entry name" value="DUF1501"/>
    <property type="match status" value="1"/>
</dbReference>
<sequence>MRKPGICGSAHERHAFESFGGTTHEGLCLASRRNFVKASAAGIAGLSLPALLQQRAAATQAGRSISSNKSVILLWMTGGPSHIDMWDMKPDRPLNNRGPFSPIQTAIPGEFICEHLPRQAAMMDKFTLIRSVDCRSSSHEPNMVMQTGNRDAAPRTNRLGANYPSIASIIAKERGPNQPNMPAYVAFQKAAGHVGHAGYLGHAFDPFQGNAAAKLPIYDTVGKDSGRISDASMFNFAKDLSFERIEQRQQLLKQLDQVRRRLDHSPAVQTLDQYQQQAIQTLTGSHVQKAFDLGQESQATRDAYGDHLWCQQALMARRLVESGVSFVTIDLSYHPSSGTWDNHGDNIPPYGGIERGLKPLLPLFDRLITTLVSDLDQRNMLDDVLVVAMGEFGRTPNMGTQGSTDGRNHWPQVMSMCLAGGGMRHGQIIGATEKDGGQIKNRPVTPGDLAATIYHHMGVPQNVTYEDTRGRPHFAVQENGRPISELI</sequence>
<protein>
    <recommendedName>
        <fullName evidence="3">DUF1501 domain-containing protein</fullName>
    </recommendedName>
</protein>
<proteinExistence type="predicted"/>
<dbReference type="InterPro" id="IPR017850">
    <property type="entry name" value="Alkaline_phosphatase_core_sf"/>
</dbReference>
<evidence type="ECO:0000313" key="2">
    <source>
        <dbReference type="Proteomes" id="UP000319557"/>
    </source>
</evidence>
<dbReference type="PROSITE" id="PS51318">
    <property type="entry name" value="TAT"/>
    <property type="match status" value="1"/>
</dbReference>
<dbReference type="EMBL" id="CP036261">
    <property type="protein sequence ID" value="QDS87642.1"/>
    <property type="molecule type" value="Genomic_DNA"/>
</dbReference>
<dbReference type="AlphaFoldDB" id="A0A517LYF2"/>
<evidence type="ECO:0008006" key="3">
    <source>
        <dbReference type="Google" id="ProtNLM"/>
    </source>
</evidence>